<dbReference type="InterPro" id="IPR012373">
    <property type="entry name" value="Ferrdict_sens_TM"/>
</dbReference>
<evidence type="ECO:0000313" key="4">
    <source>
        <dbReference type="Proteomes" id="UP001597158"/>
    </source>
</evidence>
<accession>A0ABW3WDU8</accession>
<comment type="caution">
    <text evidence="3">The sequence shown here is derived from an EMBL/GenBank/DDBJ whole genome shotgun (WGS) entry which is preliminary data.</text>
</comment>
<dbReference type="Pfam" id="PF04773">
    <property type="entry name" value="FecR"/>
    <property type="match status" value="1"/>
</dbReference>
<dbReference type="PIRSF" id="PIRSF018266">
    <property type="entry name" value="FecR"/>
    <property type="match status" value="1"/>
</dbReference>
<protein>
    <submittedName>
        <fullName evidence="3">FecR family protein</fullName>
    </submittedName>
</protein>
<dbReference type="PANTHER" id="PTHR30273">
    <property type="entry name" value="PERIPLASMIC SIGNAL SENSOR AND SIGMA FACTOR ACTIVATOR FECR-RELATED"/>
    <property type="match status" value="1"/>
</dbReference>
<organism evidence="3 4">
    <name type="scientific">Thauera mechernichensis</name>
    <dbReference type="NCBI Taxonomy" id="82788"/>
    <lineage>
        <taxon>Bacteria</taxon>
        <taxon>Pseudomonadati</taxon>
        <taxon>Pseudomonadota</taxon>
        <taxon>Betaproteobacteria</taxon>
        <taxon>Rhodocyclales</taxon>
        <taxon>Zoogloeaceae</taxon>
        <taxon>Thauera</taxon>
    </lineage>
</organism>
<dbReference type="Gene3D" id="2.60.120.1440">
    <property type="match status" value="1"/>
</dbReference>
<gene>
    <name evidence="3" type="ORF">ACFQ4M_09715</name>
</gene>
<proteinExistence type="predicted"/>
<feature type="domain" description="FecR N-terminal" evidence="2">
    <location>
        <begin position="17"/>
        <end position="59"/>
    </location>
</feature>
<evidence type="ECO:0000259" key="1">
    <source>
        <dbReference type="Pfam" id="PF04773"/>
    </source>
</evidence>
<reference evidence="4" key="1">
    <citation type="journal article" date="2019" name="Int. J. Syst. Evol. Microbiol.">
        <title>The Global Catalogue of Microorganisms (GCM) 10K type strain sequencing project: providing services to taxonomists for standard genome sequencing and annotation.</title>
        <authorList>
            <consortium name="The Broad Institute Genomics Platform"/>
            <consortium name="The Broad Institute Genome Sequencing Center for Infectious Disease"/>
            <person name="Wu L."/>
            <person name="Ma J."/>
        </authorList>
    </citation>
    <scope>NUCLEOTIDE SEQUENCE [LARGE SCALE GENOMIC DNA]</scope>
    <source>
        <strain evidence="4">CCUG 48884</strain>
    </source>
</reference>
<dbReference type="InterPro" id="IPR032623">
    <property type="entry name" value="FecR_N"/>
</dbReference>
<feature type="domain" description="FecR protein" evidence="1">
    <location>
        <begin position="125"/>
        <end position="218"/>
    </location>
</feature>
<dbReference type="EMBL" id="JBHTMC010000020">
    <property type="protein sequence ID" value="MFD1263862.1"/>
    <property type="molecule type" value="Genomic_DNA"/>
</dbReference>
<dbReference type="PANTHER" id="PTHR30273:SF2">
    <property type="entry name" value="PROTEIN FECR"/>
    <property type="match status" value="1"/>
</dbReference>
<dbReference type="InterPro" id="IPR006860">
    <property type="entry name" value="FecR"/>
</dbReference>
<sequence>MSALPPGLRAPSHEAMEQAATWFSLLNSGHATPADRERWQVWLASGGENHAAWTFVERVSQRFAPLQTTPTPRLAADVLQTANQRLVKRRALLGVAAMAGTGGLLGWAAWQQAGWVDPLLAHFADHHTATGERRDVVLADGTQVWLASASAFDQDYRADRRHLRLRSGEILIQTAADSGRPFFVDTAHGRLRALGTRFNVRLDEAGGTQLAVYEGAVEITLAHSGHSTVVAAGQQVRFTADRRDDTTAADPAREAWSRGILLAQDMPLAQVVAELARYRRGHIAVAPEVADLTVLGSYPLDDFNGTLTMLQQALPIQVRQPLPWWTTIEARAR</sequence>
<dbReference type="RefSeq" id="WP_002938740.1">
    <property type="nucleotide sequence ID" value="NZ_JARQZE010000005.1"/>
</dbReference>
<dbReference type="Pfam" id="PF16220">
    <property type="entry name" value="DUF4880"/>
    <property type="match status" value="1"/>
</dbReference>
<evidence type="ECO:0000259" key="2">
    <source>
        <dbReference type="Pfam" id="PF16220"/>
    </source>
</evidence>
<dbReference type="Proteomes" id="UP001597158">
    <property type="component" value="Unassembled WGS sequence"/>
</dbReference>
<name>A0ABW3WDU8_9RHOO</name>
<evidence type="ECO:0000313" key="3">
    <source>
        <dbReference type="EMBL" id="MFD1263862.1"/>
    </source>
</evidence>
<keyword evidence="4" id="KW-1185">Reference proteome</keyword>